<evidence type="ECO:0000259" key="1">
    <source>
        <dbReference type="Pfam" id="PF08241"/>
    </source>
</evidence>
<comment type="caution">
    <text evidence="2">The sequence shown here is derived from an EMBL/GenBank/DDBJ whole genome shotgun (WGS) entry which is preliminary data.</text>
</comment>
<dbReference type="OrthoDB" id="9811589at2"/>
<evidence type="ECO:0000313" key="3">
    <source>
        <dbReference type="Proteomes" id="UP000290759"/>
    </source>
</evidence>
<reference evidence="2 3" key="1">
    <citation type="submission" date="2018-12" db="EMBL/GenBank/DDBJ databases">
        <authorList>
            <person name="Grouzdev D.S."/>
            <person name="Krutkina M.S."/>
        </authorList>
    </citation>
    <scope>NUCLEOTIDE SEQUENCE [LARGE SCALE GENOMIC DNA]</scope>
    <source>
        <strain evidence="2 3">RmlP026</strain>
    </source>
</reference>
<keyword evidence="2" id="KW-0808">Transferase</keyword>
<dbReference type="GO" id="GO:0008757">
    <property type="term" value="F:S-adenosylmethionine-dependent methyltransferase activity"/>
    <property type="evidence" value="ECO:0007669"/>
    <property type="project" value="InterPro"/>
</dbReference>
<feature type="domain" description="Methyltransferase type 11" evidence="1">
    <location>
        <begin position="143"/>
        <end position="235"/>
    </location>
</feature>
<dbReference type="AlphaFoldDB" id="A0A4Q2U1H9"/>
<keyword evidence="3" id="KW-1185">Reference proteome</keyword>
<dbReference type="Pfam" id="PF08241">
    <property type="entry name" value="Methyltransf_11"/>
    <property type="match status" value="1"/>
</dbReference>
<keyword evidence="2" id="KW-0489">Methyltransferase</keyword>
<dbReference type="GO" id="GO:0032259">
    <property type="term" value="P:methylation"/>
    <property type="evidence" value="ECO:0007669"/>
    <property type="project" value="UniProtKB-KW"/>
</dbReference>
<protein>
    <submittedName>
        <fullName evidence="2">Methyltransferase domain-containing protein</fullName>
    </submittedName>
</protein>
<name>A0A4Q2U1H9_9HYPH</name>
<dbReference type="InterPro" id="IPR013216">
    <property type="entry name" value="Methyltransf_11"/>
</dbReference>
<dbReference type="InterPro" id="IPR029063">
    <property type="entry name" value="SAM-dependent_MTases_sf"/>
</dbReference>
<gene>
    <name evidence="2" type="ORF">D3273_20375</name>
</gene>
<dbReference type="EMBL" id="QYBB01000031">
    <property type="protein sequence ID" value="RYC30142.1"/>
    <property type="molecule type" value="Genomic_DNA"/>
</dbReference>
<dbReference type="Gene3D" id="3.40.50.150">
    <property type="entry name" value="Vaccinia Virus protein VP39"/>
    <property type="match status" value="1"/>
</dbReference>
<dbReference type="Proteomes" id="UP000290759">
    <property type="component" value="Unassembled WGS sequence"/>
</dbReference>
<reference evidence="2 3" key="2">
    <citation type="submission" date="2019-02" db="EMBL/GenBank/DDBJ databases">
        <title>'Lichenibacterium ramalinii' gen. nov. sp. nov., 'Lichenibacterium minor' gen. nov. sp. nov.</title>
        <authorList>
            <person name="Pankratov T."/>
        </authorList>
    </citation>
    <scope>NUCLEOTIDE SEQUENCE [LARGE SCALE GENOMIC DNA]</scope>
    <source>
        <strain evidence="2 3">RmlP026</strain>
    </source>
</reference>
<proteinExistence type="predicted"/>
<dbReference type="CDD" id="cd02440">
    <property type="entry name" value="AdoMet_MTases"/>
    <property type="match status" value="1"/>
</dbReference>
<accession>A0A4Q2U1H9</accession>
<sequence>MTADWSGLLSPVTGAALVPDGPHALREPDGKRWPVVDGIPFLRTGRDALSAHALERLDAGDRAGALAALLGDQDDWWTGPAPDPADLARLAAGADSLTLRDAMGLLGFGRVGDYFAHRWSDPTYLAGLALIEAHRGEIGRCFELACGIGHYGREFIRRGAAYAGADVVFAKLWLARHWVVGPDARLVCFDAASPWPVADGGFDLVLCQDAFYFLEPKDEVLARLRGLAAAGGWLAVGHVHNREAENYSAGRAVTADEIAARFPDGVVYDDGELTRALQDARAPVPRAPGELRHVEAFAVAAGPGLRRRPRALDAGFAMPPQGAALRANPLYDAGAPPRIRFPSERYAAEYGPLATYPATFAEPADAAARAGAARRRALVDLPERW</sequence>
<organism evidence="2 3">
    <name type="scientific">Lichenibacterium minor</name>
    <dbReference type="NCBI Taxonomy" id="2316528"/>
    <lineage>
        <taxon>Bacteria</taxon>
        <taxon>Pseudomonadati</taxon>
        <taxon>Pseudomonadota</taxon>
        <taxon>Alphaproteobacteria</taxon>
        <taxon>Hyphomicrobiales</taxon>
        <taxon>Lichenihabitantaceae</taxon>
        <taxon>Lichenibacterium</taxon>
    </lineage>
</organism>
<evidence type="ECO:0000313" key="2">
    <source>
        <dbReference type="EMBL" id="RYC30142.1"/>
    </source>
</evidence>
<dbReference type="SUPFAM" id="SSF53335">
    <property type="entry name" value="S-adenosyl-L-methionine-dependent methyltransferases"/>
    <property type="match status" value="1"/>
</dbReference>
<dbReference type="RefSeq" id="WP_129228735.1">
    <property type="nucleotide sequence ID" value="NZ_QYBB01000031.1"/>
</dbReference>